<dbReference type="Pfam" id="PF14604">
    <property type="entry name" value="SH3_9"/>
    <property type="match status" value="1"/>
</dbReference>
<evidence type="ECO:0000259" key="7">
    <source>
        <dbReference type="PROSITE" id="PS50002"/>
    </source>
</evidence>
<feature type="domain" description="SH3" evidence="7">
    <location>
        <begin position="1"/>
        <end position="57"/>
    </location>
</feature>
<keyword evidence="8" id="KW-1185">Reference proteome</keyword>
<dbReference type="Gene3D" id="2.30.30.40">
    <property type="entry name" value="SH3 Domains"/>
    <property type="match status" value="2"/>
</dbReference>
<proteinExistence type="predicted"/>
<dbReference type="InterPro" id="IPR001452">
    <property type="entry name" value="SH3_domain"/>
</dbReference>
<feature type="domain" description="SH2" evidence="6">
    <location>
        <begin position="188"/>
        <end position="282"/>
    </location>
</feature>
<name>A0AAJ7L8A8_9ACAR</name>
<feature type="domain" description="SH3" evidence="7">
    <location>
        <begin position="111"/>
        <end position="173"/>
    </location>
</feature>
<dbReference type="PRINTS" id="PR00452">
    <property type="entry name" value="SH3DOMAIN"/>
</dbReference>
<dbReference type="SUPFAM" id="SSF50044">
    <property type="entry name" value="SH3-domain"/>
    <property type="match status" value="2"/>
</dbReference>
<dbReference type="Pfam" id="PF00017">
    <property type="entry name" value="SH2"/>
    <property type="match status" value="1"/>
</dbReference>
<dbReference type="SMART" id="SM00252">
    <property type="entry name" value="SH2"/>
    <property type="match status" value="1"/>
</dbReference>
<evidence type="ECO:0000313" key="9">
    <source>
        <dbReference type="RefSeq" id="XP_018496991.2"/>
    </source>
</evidence>
<dbReference type="PANTHER" id="PTHR19969">
    <property type="entry name" value="SH2-SH3 ADAPTOR PROTEIN-RELATED"/>
    <property type="match status" value="1"/>
</dbReference>
<accession>A0AAJ7L8A8</accession>
<dbReference type="KEGG" id="goe:100899058"/>
<dbReference type="AlphaFoldDB" id="A0AAJ7L8A8"/>
<evidence type="ECO:0000259" key="6">
    <source>
        <dbReference type="PROSITE" id="PS50001"/>
    </source>
</evidence>
<dbReference type="InterPro" id="IPR051184">
    <property type="entry name" value="Tyrosine-phos_adapter"/>
</dbReference>
<feature type="region of interest" description="Disordered" evidence="5">
    <location>
        <begin position="57"/>
        <end position="76"/>
    </location>
</feature>
<dbReference type="GO" id="GO:0035591">
    <property type="term" value="F:signaling adaptor activity"/>
    <property type="evidence" value="ECO:0007669"/>
    <property type="project" value="TreeGrafter"/>
</dbReference>
<dbReference type="Pfam" id="PF00018">
    <property type="entry name" value="SH3_1"/>
    <property type="match status" value="1"/>
</dbReference>
<dbReference type="PROSITE" id="PS50001">
    <property type="entry name" value="SH2"/>
    <property type="match status" value="1"/>
</dbReference>
<dbReference type="InterPro" id="IPR000980">
    <property type="entry name" value="SH2"/>
</dbReference>
<dbReference type="GO" id="GO:0048468">
    <property type="term" value="P:cell development"/>
    <property type="evidence" value="ECO:0007669"/>
    <property type="project" value="UniProtKB-ARBA"/>
</dbReference>
<dbReference type="GO" id="GO:0030971">
    <property type="term" value="F:receptor tyrosine kinase binding"/>
    <property type="evidence" value="ECO:0007669"/>
    <property type="project" value="TreeGrafter"/>
</dbReference>
<dbReference type="GO" id="GO:0016477">
    <property type="term" value="P:cell migration"/>
    <property type="evidence" value="ECO:0007669"/>
    <property type="project" value="TreeGrafter"/>
</dbReference>
<sequence length="287" mass="31979">MKNFYSHDFQATKSDEISLRKGQLIAVYEKSADLWWYGVESRNEGWFPSNHVHAIEESRSENPSASSAGSDQPIPPSVPCSTPYLSLVGPLGSKRGSEVAAMDKYSSPTHGSQHTVVTLHSFQARNSEELSFSKGERLTILSEPSDDPNWWSAKNVMGQEGLVPRNFIQLELSQSSSDANLDYTGQAWYYGYISRAYAEVLLNAFGSIGDFLIRLSESSSGDLALSVRAPGRNHHFKIQVQGDTFRIGFRKFFSVTDLVAYFHRSPIYTSSEGYRLFLVKAARRPGA</sequence>
<dbReference type="PRINTS" id="PR00401">
    <property type="entry name" value="SH2DOMAIN"/>
</dbReference>
<organism evidence="8 9">
    <name type="scientific">Galendromus occidentalis</name>
    <name type="common">western predatory mite</name>
    <dbReference type="NCBI Taxonomy" id="34638"/>
    <lineage>
        <taxon>Eukaryota</taxon>
        <taxon>Metazoa</taxon>
        <taxon>Ecdysozoa</taxon>
        <taxon>Arthropoda</taxon>
        <taxon>Chelicerata</taxon>
        <taxon>Arachnida</taxon>
        <taxon>Acari</taxon>
        <taxon>Parasitiformes</taxon>
        <taxon>Mesostigmata</taxon>
        <taxon>Gamasina</taxon>
        <taxon>Phytoseioidea</taxon>
        <taxon>Phytoseiidae</taxon>
        <taxon>Typhlodrominae</taxon>
        <taxon>Galendromus</taxon>
    </lineage>
</organism>
<protein>
    <submittedName>
        <fullName evidence="9">Cytoplasmic protein NCK2-like</fullName>
    </submittedName>
</protein>
<dbReference type="GO" id="GO:0048013">
    <property type="term" value="P:ephrin receptor signaling pathway"/>
    <property type="evidence" value="ECO:0007669"/>
    <property type="project" value="TreeGrafter"/>
</dbReference>
<evidence type="ECO:0000256" key="2">
    <source>
        <dbReference type="ARBA" id="ARBA00022999"/>
    </source>
</evidence>
<dbReference type="Proteomes" id="UP000694867">
    <property type="component" value="Unplaced"/>
</dbReference>
<feature type="compositionally biased region" description="Polar residues" evidence="5">
    <location>
        <begin position="61"/>
        <end position="70"/>
    </location>
</feature>
<evidence type="ECO:0000256" key="5">
    <source>
        <dbReference type="SAM" id="MobiDB-lite"/>
    </source>
</evidence>
<dbReference type="Gene3D" id="3.30.505.10">
    <property type="entry name" value="SH2 domain"/>
    <property type="match status" value="1"/>
</dbReference>
<dbReference type="SUPFAM" id="SSF55550">
    <property type="entry name" value="SH2 domain"/>
    <property type="match status" value="1"/>
</dbReference>
<evidence type="ECO:0000256" key="1">
    <source>
        <dbReference type="ARBA" id="ARBA00022443"/>
    </source>
</evidence>
<dbReference type="InterPro" id="IPR036028">
    <property type="entry name" value="SH3-like_dom_sf"/>
</dbReference>
<evidence type="ECO:0000313" key="8">
    <source>
        <dbReference type="Proteomes" id="UP000694867"/>
    </source>
</evidence>
<dbReference type="SMART" id="SM00326">
    <property type="entry name" value="SH3"/>
    <property type="match status" value="2"/>
</dbReference>
<evidence type="ECO:0000256" key="4">
    <source>
        <dbReference type="PROSITE-ProRule" id="PRU00192"/>
    </source>
</evidence>
<dbReference type="InterPro" id="IPR036860">
    <property type="entry name" value="SH2_dom_sf"/>
</dbReference>
<dbReference type="GO" id="GO:0005737">
    <property type="term" value="C:cytoplasm"/>
    <property type="evidence" value="ECO:0007669"/>
    <property type="project" value="TreeGrafter"/>
</dbReference>
<keyword evidence="1 4" id="KW-0728">SH3 domain</keyword>
<dbReference type="FunFam" id="2.30.30.40:FF:000110">
    <property type="entry name" value="Cytoplasmic protein"/>
    <property type="match status" value="1"/>
</dbReference>
<dbReference type="RefSeq" id="XP_018496991.2">
    <property type="nucleotide sequence ID" value="XM_018641475.2"/>
</dbReference>
<gene>
    <name evidence="9" type="primary">LOC100899058</name>
</gene>
<reference evidence="9" key="1">
    <citation type="submission" date="2025-08" db="UniProtKB">
        <authorList>
            <consortium name="RefSeq"/>
        </authorList>
    </citation>
    <scope>IDENTIFICATION</scope>
</reference>
<evidence type="ECO:0000256" key="3">
    <source>
        <dbReference type="PROSITE-ProRule" id="PRU00191"/>
    </source>
</evidence>
<dbReference type="PROSITE" id="PS50002">
    <property type="entry name" value="SH3"/>
    <property type="match status" value="2"/>
</dbReference>
<dbReference type="PANTHER" id="PTHR19969:SF14">
    <property type="entry name" value="DREADLOCKS, ISOFORM B"/>
    <property type="match status" value="1"/>
</dbReference>
<dbReference type="GeneID" id="100899058"/>
<keyword evidence="2 3" id="KW-0727">SH2 domain</keyword>